<dbReference type="AlphaFoldDB" id="A0A8S3RA18"/>
<sequence>MDVNLAPHGVPLQRSNYPNYPANLAIEGPANNKFSDGCSVTAAGQTYSWWGLQLPAVAFMTNILIYYREHFAYRMDEFSLYLENGTADQSSNSGLCYSDKGIPGYPDITQKHNLVLKGTWGTNCATICPDGCIDRHCFPQNGSCVWGCDIQRCVHGECDPKTAVCTKGCVPGLGGRYCTFCRQEFPCRYSQSFCSNTTDSWADGTVLYNAEYHYNDTDVFAVCKYIIYIPPIVYGNSKIGICEIEIDGCPYGKYGDSCHLTCSENCMGPCDLITGNCLFGCTSGWLGAKCERECSKGKFGLNCTETCDGCIVNECNHINGVCKIDSVCKPGYVYGKYCNENDGCKRGWKGDSCDQECVYGYFGFNCAYRCETCFNQSCDIFEGNCRVGCNDGYRGRKCETQVSAGSLSLIKSSFFMGGFASMLGILLIILTVVVARRRMLKKQESRKGLDNSHSNSNEQHYDDIMKMESVSTYQDLAKQTINLSSDYDQINNAYTNQ</sequence>
<dbReference type="SUPFAM" id="SSF49785">
    <property type="entry name" value="Galactose-binding domain-like"/>
    <property type="match status" value="1"/>
</dbReference>
<dbReference type="OrthoDB" id="409374at2759"/>
<dbReference type="PANTHER" id="PTHR24043:SF8">
    <property type="entry name" value="EGF-LIKE DOMAIN-CONTAINING PROTEIN"/>
    <property type="match status" value="1"/>
</dbReference>
<evidence type="ECO:0000256" key="2">
    <source>
        <dbReference type="SAM" id="Phobius"/>
    </source>
</evidence>
<evidence type="ECO:0000313" key="4">
    <source>
        <dbReference type="Proteomes" id="UP000683360"/>
    </source>
</evidence>
<feature type="transmembrane region" description="Helical" evidence="2">
    <location>
        <begin position="414"/>
        <end position="435"/>
    </location>
</feature>
<dbReference type="PANTHER" id="PTHR24043">
    <property type="entry name" value="SCAVENGER RECEPTOR CLASS F"/>
    <property type="match status" value="1"/>
</dbReference>
<keyword evidence="2" id="KW-0812">Transmembrane</keyword>
<evidence type="ECO:0000313" key="3">
    <source>
        <dbReference type="EMBL" id="CAG2203571.1"/>
    </source>
</evidence>
<organism evidence="3 4">
    <name type="scientific">Mytilus edulis</name>
    <name type="common">Blue mussel</name>
    <dbReference type="NCBI Taxonomy" id="6550"/>
    <lineage>
        <taxon>Eukaryota</taxon>
        <taxon>Metazoa</taxon>
        <taxon>Spiralia</taxon>
        <taxon>Lophotrochozoa</taxon>
        <taxon>Mollusca</taxon>
        <taxon>Bivalvia</taxon>
        <taxon>Autobranchia</taxon>
        <taxon>Pteriomorphia</taxon>
        <taxon>Mytilida</taxon>
        <taxon>Mytiloidea</taxon>
        <taxon>Mytilidae</taxon>
        <taxon>Mytilinae</taxon>
        <taxon>Mytilus</taxon>
    </lineage>
</organism>
<accession>A0A8S3RA18</accession>
<reference evidence="3" key="1">
    <citation type="submission" date="2021-03" db="EMBL/GenBank/DDBJ databases">
        <authorList>
            <person name="Bekaert M."/>
        </authorList>
    </citation>
    <scope>NUCLEOTIDE SEQUENCE</scope>
</reference>
<name>A0A8S3RA18_MYTED</name>
<dbReference type="Proteomes" id="UP000683360">
    <property type="component" value="Unassembled WGS sequence"/>
</dbReference>
<proteinExistence type="predicted"/>
<keyword evidence="2" id="KW-1133">Transmembrane helix</keyword>
<dbReference type="EMBL" id="CAJPWZ010000923">
    <property type="protein sequence ID" value="CAG2203571.1"/>
    <property type="molecule type" value="Genomic_DNA"/>
</dbReference>
<gene>
    <name evidence="3" type="ORF">MEDL_18052</name>
</gene>
<dbReference type="Gene3D" id="2.170.300.10">
    <property type="entry name" value="Tie2 ligand-binding domain superfamily"/>
    <property type="match status" value="2"/>
</dbReference>
<keyword evidence="2" id="KW-0472">Membrane</keyword>
<protein>
    <submittedName>
        <fullName evidence="3">Uncharacterized protein</fullName>
    </submittedName>
</protein>
<dbReference type="GO" id="GO:0005044">
    <property type="term" value="F:scavenger receptor activity"/>
    <property type="evidence" value="ECO:0007669"/>
    <property type="project" value="InterPro"/>
</dbReference>
<dbReference type="Gene3D" id="2.60.120.260">
    <property type="entry name" value="Galactose-binding domain-like"/>
    <property type="match status" value="1"/>
</dbReference>
<comment type="caution">
    <text evidence="3">The sequence shown here is derived from an EMBL/GenBank/DDBJ whole genome shotgun (WGS) entry which is preliminary data.</text>
</comment>
<keyword evidence="1" id="KW-0245">EGF-like domain</keyword>
<evidence type="ECO:0000256" key="1">
    <source>
        <dbReference type="ARBA" id="ARBA00022536"/>
    </source>
</evidence>
<dbReference type="InterPro" id="IPR042635">
    <property type="entry name" value="MEGF10/SREC1/2-like"/>
</dbReference>
<keyword evidence="4" id="KW-1185">Reference proteome</keyword>
<dbReference type="InterPro" id="IPR008979">
    <property type="entry name" value="Galactose-bd-like_sf"/>
</dbReference>